<organism evidence="2 3">
    <name type="scientific">Conexivisphaera calida</name>
    <dbReference type="NCBI Taxonomy" id="1874277"/>
    <lineage>
        <taxon>Archaea</taxon>
        <taxon>Nitrososphaerota</taxon>
        <taxon>Conexivisphaeria</taxon>
        <taxon>Conexivisphaerales</taxon>
        <taxon>Conexivisphaeraceae</taxon>
        <taxon>Conexivisphaera</taxon>
    </lineage>
</organism>
<keyword evidence="1" id="KW-0175">Coiled coil</keyword>
<sequence length="253" mass="28632">MATLTPELYDVIVRIVDDKVKDIKVTREEFDKLAAVVGQLAQRIDQLAEAQRRTEERLNQLAERVDQLAEAQRRTEERLNQLAERVDQLAVRVDQLAEAQRRTEEKLDRLTDRVDKLAEAVGVLNKSVSSLGETIGFGLEDIARVVLPGWLHRHLGVEMGELERRFLRIGGREYEVNLYGEGSIGGRRVVIIAESKSRIHASDVERFNELLSGARDSMDGTEVIGVLFGYVIYPDAKERAQKLGIHTVASYER</sequence>
<accession>A0A4P2VD05</accession>
<dbReference type="AlphaFoldDB" id="A0A4P2VD05"/>
<feature type="coiled-coil region" evidence="1">
    <location>
        <begin position="37"/>
        <end position="120"/>
    </location>
</feature>
<dbReference type="Proteomes" id="UP000509448">
    <property type="component" value="Chromosome"/>
</dbReference>
<protein>
    <submittedName>
        <fullName evidence="2">Uncharacterized protein</fullName>
    </submittedName>
</protein>
<dbReference type="GeneID" id="55584444"/>
<evidence type="ECO:0000313" key="3">
    <source>
        <dbReference type="Proteomes" id="UP000509448"/>
    </source>
</evidence>
<dbReference type="Gene3D" id="1.10.287.950">
    <property type="entry name" value="Methyl-accepting chemotaxis protein"/>
    <property type="match status" value="1"/>
</dbReference>
<dbReference type="KEGG" id="ccai:NAS2_0628"/>
<dbReference type="PANTHER" id="PTHR38753:SF1">
    <property type="entry name" value="SLR1441 PROTEIN"/>
    <property type="match status" value="1"/>
</dbReference>
<gene>
    <name evidence="2" type="ORF">NAS2_0628</name>
</gene>
<name>A0A4P2VD05_9ARCH</name>
<evidence type="ECO:0000313" key="2">
    <source>
        <dbReference type="EMBL" id="BBE42017.1"/>
    </source>
</evidence>
<dbReference type="OrthoDB" id="372256at2157"/>
<evidence type="ECO:0000256" key="1">
    <source>
        <dbReference type="SAM" id="Coils"/>
    </source>
</evidence>
<keyword evidence="3" id="KW-1185">Reference proteome</keyword>
<reference evidence="2 3" key="1">
    <citation type="journal article" date="2019" name="ISME J.">
        <title>Isolation and characterization of a thermophilic sulfur- and iron-reducing thaumarchaeote from a terrestrial acidic hot spring.</title>
        <authorList>
            <person name="Kato S."/>
            <person name="Itoh T."/>
            <person name="Yuki M."/>
            <person name="Nagamori M."/>
            <person name="Ohnishi M."/>
            <person name="Uematsu K."/>
            <person name="Suzuki K."/>
            <person name="Takashina T."/>
            <person name="Ohkuma M."/>
        </authorList>
    </citation>
    <scope>NUCLEOTIDE SEQUENCE [LARGE SCALE GENOMIC DNA]</scope>
    <source>
        <strain evidence="2 3">NAS-02</strain>
    </source>
</reference>
<dbReference type="PANTHER" id="PTHR38753">
    <property type="entry name" value="SLR1441 PROTEIN"/>
    <property type="match status" value="1"/>
</dbReference>
<dbReference type="EMBL" id="AP018732">
    <property type="protein sequence ID" value="BBE42017.1"/>
    <property type="molecule type" value="Genomic_DNA"/>
</dbReference>
<dbReference type="RefSeq" id="WP_174448295.1">
    <property type="nucleotide sequence ID" value="NZ_AP018732.1"/>
</dbReference>
<proteinExistence type="predicted"/>
<dbReference type="SUPFAM" id="SSF58104">
    <property type="entry name" value="Methyl-accepting chemotaxis protein (MCP) signaling domain"/>
    <property type="match status" value="1"/>
</dbReference>